<evidence type="ECO:0000256" key="4">
    <source>
        <dbReference type="PROSITE-ProRule" id="PRU00094"/>
    </source>
</evidence>
<dbReference type="PROSITE" id="PS50114">
    <property type="entry name" value="GATA_ZN_FINGER_2"/>
    <property type="match status" value="1"/>
</dbReference>
<feature type="region of interest" description="Disordered" evidence="5">
    <location>
        <begin position="57"/>
        <end position="78"/>
    </location>
</feature>
<dbReference type="CDD" id="cd00202">
    <property type="entry name" value="ZnF_GATA"/>
    <property type="match status" value="1"/>
</dbReference>
<dbReference type="Gene3D" id="3.30.50.10">
    <property type="entry name" value="Erythroid Transcription Factor GATA-1, subunit A"/>
    <property type="match status" value="1"/>
</dbReference>
<evidence type="ECO:0000256" key="5">
    <source>
        <dbReference type="SAM" id="MobiDB-lite"/>
    </source>
</evidence>
<keyword evidence="3" id="KW-0862">Zinc</keyword>
<dbReference type="STRING" id="436017.A4RXG3"/>
<evidence type="ECO:0000256" key="2">
    <source>
        <dbReference type="ARBA" id="ARBA00022771"/>
    </source>
</evidence>
<evidence type="ECO:0000256" key="3">
    <source>
        <dbReference type="ARBA" id="ARBA00022833"/>
    </source>
</evidence>
<name>A4RXG3_OSTLU</name>
<dbReference type="GeneID" id="5001840"/>
<gene>
    <name evidence="7" type="ORF">OSTLU_15409</name>
</gene>
<dbReference type="Gramene" id="ABO96037">
    <property type="protein sequence ID" value="ABO96037"/>
    <property type="gene ID" value="OSTLU_15409"/>
</dbReference>
<dbReference type="Pfam" id="PF00320">
    <property type="entry name" value="GATA"/>
    <property type="match status" value="1"/>
</dbReference>
<dbReference type="PANTHER" id="PTHR47255">
    <property type="entry name" value="GATA TRANSCRIPTION FACTOR 22-RELATED"/>
    <property type="match status" value="1"/>
</dbReference>
<dbReference type="SUPFAM" id="SSF57716">
    <property type="entry name" value="Glucocorticoid receptor-like (DNA-binding domain)"/>
    <property type="match status" value="1"/>
</dbReference>
<dbReference type="KEGG" id="olu:OSTLU_15409"/>
<feature type="compositionally biased region" description="Basic and acidic residues" evidence="5">
    <location>
        <begin position="60"/>
        <end position="78"/>
    </location>
</feature>
<proteinExistence type="predicted"/>
<dbReference type="AlphaFoldDB" id="A4RXG3"/>
<dbReference type="HOGENOM" id="CLU_1144169_0_0_1"/>
<sequence length="243" mass="26883">MGDVRFVAREDRTAFAKARPYAYASEMFENVRHVGHDLKVEDGGAWRRPTYESIVAAQGRGERRERDSSVESDHTTQSDACARKVVVEDDGPSPEAGVTCACCRTQKTPLWRNGPTGAKTLCNACGVRFKAGRVVCDEDGNVVTLAPQSRKRSLSVDHHERGRQLNKSNYAALHKRIKPSHSSFAYTHLSDARMIELQRVGDRGAKAPFPRVHSATILTDYDGAVLLMLLHDGEESEGESDED</sequence>
<accession>A4RXG3</accession>
<evidence type="ECO:0000256" key="1">
    <source>
        <dbReference type="ARBA" id="ARBA00022723"/>
    </source>
</evidence>
<organism evidence="7 8">
    <name type="scientific">Ostreococcus lucimarinus (strain CCE9901)</name>
    <dbReference type="NCBI Taxonomy" id="436017"/>
    <lineage>
        <taxon>Eukaryota</taxon>
        <taxon>Viridiplantae</taxon>
        <taxon>Chlorophyta</taxon>
        <taxon>Mamiellophyceae</taxon>
        <taxon>Mamiellales</taxon>
        <taxon>Bathycoccaceae</taxon>
        <taxon>Ostreococcus</taxon>
    </lineage>
</organism>
<protein>
    <recommendedName>
        <fullName evidence="6">GATA-type domain-containing protein</fullName>
    </recommendedName>
</protein>
<keyword evidence="8" id="KW-1185">Reference proteome</keyword>
<keyword evidence="1" id="KW-0479">Metal-binding</keyword>
<dbReference type="eggNOG" id="KOG1601">
    <property type="taxonomic scope" value="Eukaryota"/>
</dbReference>
<dbReference type="SMART" id="SM00401">
    <property type="entry name" value="ZnF_GATA"/>
    <property type="match status" value="1"/>
</dbReference>
<dbReference type="EMBL" id="CP000585">
    <property type="protein sequence ID" value="ABO96037.1"/>
    <property type="molecule type" value="Genomic_DNA"/>
</dbReference>
<dbReference type="GO" id="GO:0043565">
    <property type="term" value="F:sequence-specific DNA binding"/>
    <property type="evidence" value="ECO:0007669"/>
    <property type="project" value="InterPro"/>
</dbReference>
<reference evidence="7 8" key="1">
    <citation type="journal article" date="2007" name="Proc. Natl. Acad. Sci. U.S.A.">
        <title>The tiny eukaryote Ostreococcus provides genomic insights into the paradox of plankton speciation.</title>
        <authorList>
            <person name="Palenik B."/>
            <person name="Grimwood J."/>
            <person name="Aerts A."/>
            <person name="Rouze P."/>
            <person name="Salamov A."/>
            <person name="Putnam N."/>
            <person name="Dupont C."/>
            <person name="Jorgensen R."/>
            <person name="Derelle E."/>
            <person name="Rombauts S."/>
            <person name="Zhou K."/>
            <person name="Otillar R."/>
            <person name="Merchant S.S."/>
            <person name="Podell S."/>
            <person name="Gaasterland T."/>
            <person name="Napoli C."/>
            <person name="Gendler K."/>
            <person name="Manuell A."/>
            <person name="Tai V."/>
            <person name="Vallon O."/>
            <person name="Piganeau G."/>
            <person name="Jancek S."/>
            <person name="Heijde M."/>
            <person name="Jabbari K."/>
            <person name="Bowler C."/>
            <person name="Lohr M."/>
            <person name="Robbens S."/>
            <person name="Werner G."/>
            <person name="Dubchak I."/>
            <person name="Pazour G.J."/>
            <person name="Ren Q."/>
            <person name="Paulsen I."/>
            <person name="Delwiche C."/>
            <person name="Schmutz J."/>
            <person name="Rokhsar D."/>
            <person name="Van de Peer Y."/>
            <person name="Moreau H."/>
            <person name="Grigoriev I.V."/>
        </authorList>
    </citation>
    <scope>NUCLEOTIDE SEQUENCE [LARGE SCALE GENOMIC DNA]</scope>
    <source>
        <strain evidence="7 8">CCE9901</strain>
    </source>
</reference>
<dbReference type="GO" id="GO:0006355">
    <property type="term" value="P:regulation of DNA-templated transcription"/>
    <property type="evidence" value="ECO:0007669"/>
    <property type="project" value="InterPro"/>
</dbReference>
<keyword evidence="2 4" id="KW-0863">Zinc-finger</keyword>
<feature type="domain" description="GATA-type" evidence="6">
    <location>
        <begin position="94"/>
        <end position="130"/>
    </location>
</feature>
<evidence type="ECO:0000313" key="8">
    <source>
        <dbReference type="Proteomes" id="UP000001568"/>
    </source>
</evidence>
<dbReference type="GO" id="GO:0008270">
    <property type="term" value="F:zinc ion binding"/>
    <property type="evidence" value="ECO:0007669"/>
    <property type="project" value="UniProtKB-KW"/>
</dbReference>
<evidence type="ECO:0000313" key="7">
    <source>
        <dbReference type="EMBL" id="ABO96037.1"/>
    </source>
</evidence>
<evidence type="ECO:0000259" key="6">
    <source>
        <dbReference type="PROSITE" id="PS50114"/>
    </source>
</evidence>
<dbReference type="RefSeq" id="XP_001417744.1">
    <property type="nucleotide sequence ID" value="XM_001417707.1"/>
</dbReference>
<dbReference type="OrthoDB" id="568328at2759"/>
<dbReference type="InterPro" id="IPR000679">
    <property type="entry name" value="Znf_GATA"/>
</dbReference>
<dbReference type="InterPro" id="IPR052138">
    <property type="entry name" value="GATA_ZnFinger_Domain"/>
</dbReference>
<dbReference type="Proteomes" id="UP000001568">
    <property type="component" value="Chromosome 5"/>
</dbReference>
<dbReference type="PANTHER" id="PTHR47255:SF4">
    <property type="entry name" value="GATA ZINC FINGER DOMAIN-CONTAINING PROTEIN 12"/>
    <property type="match status" value="1"/>
</dbReference>
<dbReference type="InterPro" id="IPR013088">
    <property type="entry name" value="Znf_NHR/GATA"/>
</dbReference>